<evidence type="ECO:0000256" key="3">
    <source>
        <dbReference type="ARBA" id="ARBA00022692"/>
    </source>
</evidence>
<comment type="catalytic activity">
    <reaction evidence="7">
        <text>L-cysteinyl-[protein] + hexadecanoyl-CoA = S-hexadecanoyl-L-cysteinyl-[protein] + CoA</text>
        <dbReference type="Rhea" id="RHEA:36683"/>
        <dbReference type="Rhea" id="RHEA-COMP:10131"/>
        <dbReference type="Rhea" id="RHEA-COMP:11032"/>
        <dbReference type="ChEBI" id="CHEBI:29950"/>
        <dbReference type="ChEBI" id="CHEBI:57287"/>
        <dbReference type="ChEBI" id="CHEBI:57379"/>
        <dbReference type="ChEBI" id="CHEBI:74151"/>
        <dbReference type="EC" id="2.3.1.225"/>
    </reaction>
</comment>
<proteinExistence type="inferred from homology"/>
<dbReference type="InterPro" id="IPR039859">
    <property type="entry name" value="PFA4/ZDH16/20/ERF2-like"/>
</dbReference>
<keyword evidence="6 7" id="KW-0012">Acyltransferase</keyword>
<keyword evidence="2 7" id="KW-0808">Transferase</keyword>
<keyword evidence="4 7" id="KW-1133">Transmembrane helix</keyword>
<evidence type="ECO:0000259" key="8">
    <source>
        <dbReference type="Pfam" id="PF01529"/>
    </source>
</evidence>
<gene>
    <name evidence="9" type="ORF">ACOF00016_LOCUS13415</name>
</gene>
<feature type="transmembrane region" description="Helical" evidence="7">
    <location>
        <begin position="6"/>
        <end position="26"/>
    </location>
</feature>
<feature type="transmembrane region" description="Helical" evidence="7">
    <location>
        <begin position="196"/>
        <end position="219"/>
    </location>
</feature>
<evidence type="ECO:0000256" key="1">
    <source>
        <dbReference type="ARBA" id="ARBA00004141"/>
    </source>
</evidence>
<comment type="subcellular location">
    <subcellularLocation>
        <location evidence="1">Membrane</location>
        <topology evidence="1">Multi-pass membrane protein</topology>
    </subcellularLocation>
</comment>
<dbReference type="EC" id="2.3.1.225" evidence="7"/>
<evidence type="ECO:0000313" key="9">
    <source>
        <dbReference type="EMBL" id="CAE0416357.1"/>
    </source>
</evidence>
<dbReference type="PANTHER" id="PTHR22883:SF445">
    <property type="entry name" value="PALMITOYLTRANSFERASE"/>
    <property type="match status" value="1"/>
</dbReference>
<keyword evidence="5 7" id="KW-0472">Membrane</keyword>
<feature type="transmembrane region" description="Helical" evidence="7">
    <location>
        <begin position="262"/>
        <end position="283"/>
    </location>
</feature>
<dbReference type="GO" id="GO:0005794">
    <property type="term" value="C:Golgi apparatus"/>
    <property type="evidence" value="ECO:0007669"/>
    <property type="project" value="TreeGrafter"/>
</dbReference>
<feature type="transmembrane region" description="Helical" evidence="7">
    <location>
        <begin position="70"/>
        <end position="91"/>
    </location>
</feature>
<dbReference type="GO" id="GO:0005783">
    <property type="term" value="C:endoplasmic reticulum"/>
    <property type="evidence" value="ECO:0007669"/>
    <property type="project" value="TreeGrafter"/>
</dbReference>
<sequence>MADSTMMIAMVLLYSGVLIFFMYYCVMANPETSSIARFLGYTLPDKIWSALGSACGKRGMTVVEWITDRALILLYIVVVHGSWSVIFAYVYPWIATQNYVSQIHRVVGGIVFAACVLTWRHACTSSPGIITKQTMHLYDHYPYDNYMFEPTLCRTRNILRPARSKFDRYKYQENVPRFDHFCGWLYNTVGECNYRWFLLFLLVHAGMCIYGTAIVWYLFLGEVYEMGLHEAVFFDRVTGEEHHGSVWIICQYMFARHLIESAVLVLMAVMGIALTLFLGYHIWLTNNGLTTNESFKWGEVQRWHKNELKRYEEAVKNGEVVEQGQNKPFVSDGDVTSTPAVGGQTKVTEDFDVNAIRHPGPKPVNIYNRGFWKNWEEVFFPMPIRKRKQLSVDRKNV</sequence>
<feature type="domain" description="Palmitoyltransferase DHHC" evidence="8">
    <location>
        <begin position="149"/>
        <end position="297"/>
    </location>
</feature>
<evidence type="ECO:0000256" key="7">
    <source>
        <dbReference type="RuleBase" id="RU079119"/>
    </source>
</evidence>
<dbReference type="AlphaFoldDB" id="A0A7S3PAL7"/>
<protein>
    <recommendedName>
        <fullName evidence="7">Palmitoyltransferase</fullName>
        <ecNumber evidence="7">2.3.1.225</ecNumber>
    </recommendedName>
</protein>
<dbReference type="Pfam" id="PF01529">
    <property type="entry name" value="DHHC"/>
    <property type="match status" value="1"/>
</dbReference>
<dbReference type="GO" id="GO:0006612">
    <property type="term" value="P:protein targeting to membrane"/>
    <property type="evidence" value="ECO:0007669"/>
    <property type="project" value="TreeGrafter"/>
</dbReference>
<comment type="similarity">
    <text evidence="7">Belongs to the DHHC palmitoyltransferase family.</text>
</comment>
<feature type="transmembrane region" description="Helical" evidence="7">
    <location>
        <begin position="103"/>
        <end position="122"/>
    </location>
</feature>
<dbReference type="GO" id="GO:0019706">
    <property type="term" value="F:protein-cysteine S-palmitoyltransferase activity"/>
    <property type="evidence" value="ECO:0007669"/>
    <property type="project" value="UniProtKB-EC"/>
</dbReference>
<reference evidence="9" key="1">
    <citation type="submission" date="2021-01" db="EMBL/GenBank/DDBJ databases">
        <authorList>
            <person name="Corre E."/>
            <person name="Pelletier E."/>
            <person name="Niang G."/>
            <person name="Scheremetjew M."/>
            <person name="Finn R."/>
            <person name="Kale V."/>
            <person name="Holt S."/>
            <person name="Cochrane G."/>
            <person name="Meng A."/>
            <person name="Brown T."/>
            <person name="Cohen L."/>
        </authorList>
    </citation>
    <scope>NUCLEOTIDE SEQUENCE</scope>
    <source>
        <strain evidence="9">CCMP127</strain>
    </source>
</reference>
<dbReference type="PROSITE" id="PS50216">
    <property type="entry name" value="DHHC"/>
    <property type="match status" value="1"/>
</dbReference>
<evidence type="ECO:0000256" key="6">
    <source>
        <dbReference type="ARBA" id="ARBA00023315"/>
    </source>
</evidence>
<accession>A0A7S3PAL7</accession>
<evidence type="ECO:0000256" key="5">
    <source>
        <dbReference type="ARBA" id="ARBA00023136"/>
    </source>
</evidence>
<name>A0A7S3PAL7_9STRA</name>
<keyword evidence="3 7" id="KW-0812">Transmembrane</keyword>
<dbReference type="PANTHER" id="PTHR22883">
    <property type="entry name" value="ZINC FINGER DHHC DOMAIN CONTAINING PROTEIN"/>
    <property type="match status" value="1"/>
</dbReference>
<comment type="domain">
    <text evidence="7">The DHHC domain is required for palmitoyltransferase activity.</text>
</comment>
<dbReference type="InterPro" id="IPR001594">
    <property type="entry name" value="Palmitoyltrfase_DHHC"/>
</dbReference>
<dbReference type="EMBL" id="HBIM01017399">
    <property type="protein sequence ID" value="CAE0416357.1"/>
    <property type="molecule type" value="Transcribed_RNA"/>
</dbReference>
<evidence type="ECO:0000256" key="4">
    <source>
        <dbReference type="ARBA" id="ARBA00022989"/>
    </source>
</evidence>
<organism evidence="9">
    <name type="scientific">Amphora coffeiformis</name>
    <dbReference type="NCBI Taxonomy" id="265554"/>
    <lineage>
        <taxon>Eukaryota</taxon>
        <taxon>Sar</taxon>
        <taxon>Stramenopiles</taxon>
        <taxon>Ochrophyta</taxon>
        <taxon>Bacillariophyta</taxon>
        <taxon>Bacillariophyceae</taxon>
        <taxon>Bacillariophycidae</taxon>
        <taxon>Thalassiophysales</taxon>
        <taxon>Catenulaceae</taxon>
        <taxon>Amphora</taxon>
    </lineage>
</organism>
<dbReference type="GO" id="GO:0016020">
    <property type="term" value="C:membrane"/>
    <property type="evidence" value="ECO:0007669"/>
    <property type="project" value="UniProtKB-SubCell"/>
</dbReference>
<evidence type="ECO:0000256" key="2">
    <source>
        <dbReference type="ARBA" id="ARBA00022679"/>
    </source>
</evidence>